<name>A0ABP9CCZ4_9FLAO</name>
<organism evidence="2 3">
    <name type="scientific">Litoribaculum gwangyangense</name>
    <dbReference type="NCBI Taxonomy" id="1130722"/>
    <lineage>
        <taxon>Bacteria</taxon>
        <taxon>Pseudomonadati</taxon>
        <taxon>Bacteroidota</taxon>
        <taxon>Flavobacteriia</taxon>
        <taxon>Flavobacteriales</taxon>
        <taxon>Flavobacteriaceae</taxon>
        <taxon>Litoribaculum</taxon>
    </lineage>
</organism>
<dbReference type="InterPro" id="IPR050261">
    <property type="entry name" value="FrsA_esterase"/>
</dbReference>
<evidence type="ECO:0000313" key="3">
    <source>
        <dbReference type="Proteomes" id="UP001501433"/>
    </source>
</evidence>
<evidence type="ECO:0000313" key="2">
    <source>
        <dbReference type="EMBL" id="GAA4808566.1"/>
    </source>
</evidence>
<evidence type="ECO:0000259" key="1">
    <source>
        <dbReference type="Pfam" id="PF01738"/>
    </source>
</evidence>
<dbReference type="Pfam" id="PF01738">
    <property type="entry name" value="DLH"/>
    <property type="match status" value="1"/>
</dbReference>
<proteinExistence type="predicted"/>
<dbReference type="PANTHER" id="PTHR22946:SF0">
    <property type="entry name" value="DIENELACTONE HYDROLASE DOMAIN-CONTAINING PROTEIN"/>
    <property type="match status" value="1"/>
</dbReference>
<dbReference type="PROSITE" id="PS51257">
    <property type="entry name" value="PROKAR_LIPOPROTEIN"/>
    <property type="match status" value="1"/>
</dbReference>
<dbReference type="GO" id="GO:0016787">
    <property type="term" value="F:hydrolase activity"/>
    <property type="evidence" value="ECO:0007669"/>
    <property type="project" value="UniProtKB-KW"/>
</dbReference>
<feature type="domain" description="Dienelactone hydrolase" evidence="1">
    <location>
        <begin position="56"/>
        <end position="278"/>
    </location>
</feature>
<protein>
    <submittedName>
        <fullName evidence="2">Dienelactone hydrolase family protein</fullName>
    </submittedName>
</protein>
<dbReference type="EMBL" id="BAABJW010000002">
    <property type="protein sequence ID" value="GAA4808566.1"/>
    <property type="molecule type" value="Genomic_DNA"/>
</dbReference>
<dbReference type="Proteomes" id="UP001501433">
    <property type="component" value="Unassembled WGS sequence"/>
</dbReference>
<reference evidence="3" key="1">
    <citation type="journal article" date="2019" name="Int. J. Syst. Evol. Microbiol.">
        <title>The Global Catalogue of Microorganisms (GCM) 10K type strain sequencing project: providing services to taxonomists for standard genome sequencing and annotation.</title>
        <authorList>
            <consortium name="The Broad Institute Genomics Platform"/>
            <consortium name="The Broad Institute Genome Sequencing Center for Infectious Disease"/>
            <person name="Wu L."/>
            <person name="Ma J."/>
        </authorList>
    </citation>
    <scope>NUCLEOTIDE SEQUENCE [LARGE SCALE GENOMIC DNA]</scope>
    <source>
        <strain evidence="3">JCM 18325</strain>
    </source>
</reference>
<dbReference type="Gene3D" id="3.40.50.1820">
    <property type="entry name" value="alpha/beta hydrolase"/>
    <property type="match status" value="1"/>
</dbReference>
<keyword evidence="2" id="KW-0378">Hydrolase</keyword>
<dbReference type="SUPFAM" id="SSF53474">
    <property type="entry name" value="alpha/beta-Hydrolases"/>
    <property type="match status" value="1"/>
</dbReference>
<dbReference type="PANTHER" id="PTHR22946">
    <property type="entry name" value="DIENELACTONE HYDROLASE DOMAIN-CONTAINING PROTEIN-RELATED"/>
    <property type="match status" value="1"/>
</dbReference>
<dbReference type="InterPro" id="IPR029058">
    <property type="entry name" value="AB_hydrolase_fold"/>
</dbReference>
<comment type="caution">
    <text evidence="2">The sequence shown here is derived from an EMBL/GenBank/DDBJ whole genome shotgun (WGS) entry which is preliminary data.</text>
</comment>
<keyword evidence="3" id="KW-1185">Reference proteome</keyword>
<gene>
    <name evidence="2" type="ORF">GCM10023330_14090</name>
</gene>
<accession>A0ABP9CCZ4</accession>
<sequence>MKTQLKIKNKLLIFLMSFGMIVSCKDKAKENIEEMTVKEINVEGTEVSYSTDSTQMKGYMAYDKNLEGKRPGVIVVHEWWGHNDYTRKRADMLAELGYTAIAIDMYGDGKQAAHPEDAGKFSGMVMKNIDVAKARFDAALNVLKNNPSVDSTKIAAIGYCFGGSVVLTMANAGEDLDAVAAFHSGVQLPIMPNNKLKAKVLVANGADDPFVSPESVANFKKAMDSIHADYKYVAYDGAKHAYTSKGATALGEKFGLPLEYNAEADAKSWEALQNLLTETFKK</sequence>
<dbReference type="InterPro" id="IPR002925">
    <property type="entry name" value="Dienelactn_hydro"/>
</dbReference>
<dbReference type="RefSeq" id="WP_345276251.1">
    <property type="nucleotide sequence ID" value="NZ_BAABJW010000002.1"/>
</dbReference>